<dbReference type="RefSeq" id="WP_036265424.1">
    <property type="nucleotide sequence ID" value="NZ_LMTZ01000038.1"/>
</dbReference>
<dbReference type="Gene3D" id="2.40.128.20">
    <property type="match status" value="2"/>
</dbReference>
<keyword evidence="5" id="KW-1185">Reference proteome</keyword>
<dbReference type="Pfam" id="PF12204">
    <property type="entry name" value="DUF3598_N"/>
    <property type="match status" value="1"/>
</dbReference>
<feature type="domain" description="Biogenesis factor required for ATP synthase 1-like C-terminal" evidence="2">
    <location>
        <begin position="205"/>
        <end position="260"/>
    </location>
</feature>
<comment type="caution">
    <text evidence="4">The sequence shown here is derived from an EMBL/GenBank/DDBJ whole genome shotgun (WGS) entry which is preliminary data.</text>
</comment>
<evidence type="ECO:0000313" key="4">
    <source>
        <dbReference type="EMBL" id="KST68996.1"/>
    </source>
</evidence>
<dbReference type="InterPro" id="IPR022017">
    <property type="entry name" value="BFA1-like_DUF3598"/>
</dbReference>
<evidence type="ECO:0000313" key="3">
    <source>
        <dbReference type="EMBL" id="KST68927.1"/>
    </source>
</evidence>
<dbReference type="InterPro" id="IPR048378">
    <property type="entry name" value="BFA1-like_C"/>
</dbReference>
<dbReference type="InterPro" id="IPR012674">
    <property type="entry name" value="Calycin"/>
</dbReference>
<dbReference type="Pfam" id="PF21053">
    <property type="entry name" value="BFA1_C"/>
    <property type="match status" value="1"/>
</dbReference>
<reference evidence="4 5" key="1">
    <citation type="journal article" date="2015" name="Genome Announc.">
        <title>Draft Genome of the Euendolithic (true boring) Cyanobacterium Mastigocoleus testarum strain BC008.</title>
        <authorList>
            <person name="Guida B.S."/>
            <person name="Garcia-Pichel F."/>
        </authorList>
    </citation>
    <scope>NUCLEOTIDE SEQUENCE [LARGE SCALE GENOMIC DNA]</scope>
    <source>
        <strain evidence="4 5">BC008</strain>
    </source>
</reference>
<dbReference type="SUPFAM" id="SSF50814">
    <property type="entry name" value="Lipocalins"/>
    <property type="match status" value="2"/>
</dbReference>
<dbReference type="EMBL" id="LMTZ01000042">
    <property type="protein sequence ID" value="KST68927.1"/>
    <property type="molecule type" value="Genomic_DNA"/>
</dbReference>
<dbReference type="Proteomes" id="UP000053372">
    <property type="component" value="Unassembled WGS sequence"/>
</dbReference>
<feature type="domain" description="DUF3598" evidence="1">
    <location>
        <begin position="9"/>
        <end position="154"/>
    </location>
</feature>
<dbReference type="AlphaFoldDB" id="A0A0V7ZWJ1"/>
<name>A0A0V7ZWJ1_9CYAN</name>
<organism evidence="4 5">
    <name type="scientific">Mastigocoleus testarum BC008</name>
    <dbReference type="NCBI Taxonomy" id="371196"/>
    <lineage>
        <taxon>Bacteria</taxon>
        <taxon>Bacillati</taxon>
        <taxon>Cyanobacteriota</taxon>
        <taxon>Cyanophyceae</taxon>
        <taxon>Nostocales</taxon>
        <taxon>Hapalosiphonaceae</taxon>
        <taxon>Mastigocoleus</taxon>
    </lineage>
</organism>
<dbReference type="EMBL" id="LMTZ01000038">
    <property type="protein sequence ID" value="KST68996.1"/>
    <property type="molecule type" value="Genomic_DNA"/>
</dbReference>
<sequence>MLSNSGDPQEQNWQNFCANHLRDWYGIWTRYSAQGEVIESFQSLRSLKLNQEQTGIDQTNRYTYADGRIEEKNWQSTKQSKNLSDGIVHPKTSLMRSLYFEQGAAAWVTNQLKLGDFFHSGELFFRYENLRHSVGAVYDESGGLLRITSIREDSLNFPSKYWSKQLELLPKRNISGKWQGISVTMTSDLKVSLPVPIKQRSFCEENETFFLPDGIFLNCPKKVNIGNHFTIIANWLITSSHLQQLILKYNLKGEFSTLTLEIFNRSE</sequence>
<dbReference type="OrthoDB" id="465937at2"/>
<proteinExistence type="predicted"/>
<accession>A0A0V7ZWJ1</accession>
<evidence type="ECO:0000259" key="2">
    <source>
        <dbReference type="Pfam" id="PF21053"/>
    </source>
</evidence>
<evidence type="ECO:0000313" key="5">
    <source>
        <dbReference type="Proteomes" id="UP000053372"/>
    </source>
</evidence>
<gene>
    <name evidence="3" type="ORF">BC008_02300</name>
    <name evidence="4" type="ORF">BC008_02715</name>
</gene>
<protein>
    <submittedName>
        <fullName evidence="4">Uncharacterized protein</fullName>
    </submittedName>
</protein>
<evidence type="ECO:0000259" key="1">
    <source>
        <dbReference type="Pfam" id="PF12204"/>
    </source>
</evidence>